<dbReference type="Proteomes" id="UP000003635">
    <property type="component" value="Unassembled WGS sequence"/>
</dbReference>
<keyword evidence="3" id="KW-1185">Reference proteome</keyword>
<gene>
    <name evidence="2" type="ORF">OG2516_18385</name>
</gene>
<dbReference type="OrthoDB" id="7349803at2"/>
<reference evidence="2 3" key="1">
    <citation type="journal article" date="2010" name="J. Bacteriol.">
        <title>Genome sequences of Oceanicola granulosus HTCC2516(T) and Oceanicola batsensis HTCC2597(TDelta).</title>
        <authorList>
            <person name="Thrash J.C."/>
            <person name="Cho J.C."/>
            <person name="Vergin K.L."/>
            <person name="Giovannoni S.J."/>
        </authorList>
    </citation>
    <scope>NUCLEOTIDE SEQUENCE [LARGE SCALE GENOMIC DNA]</scope>
    <source>
        <strain evidence="3">ATCC BAA-861 / DSM 15982 / KCTC 12143 / HTCC2516</strain>
    </source>
</reference>
<dbReference type="RefSeq" id="WP_007256978.1">
    <property type="nucleotide sequence ID" value="NZ_CH724110.1"/>
</dbReference>
<protein>
    <recommendedName>
        <fullName evidence="1">Antitoxin Xre/MbcA/ParS-like toxin-binding domain-containing protein</fullName>
    </recommendedName>
</protein>
<dbReference type="GO" id="GO:0003677">
    <property type="term" value="F:DNA binding"/>
    <property type="evidence" value="ECO:0007669"/>
    <property type="project" value="InterPro"/>
</dbReference>
<dbReference type="eggNOG" id="COG5642">
    <property type="taxonomic scope" value="Bacteria"/>
</dbReference>
<feature type="domain" description="Antitoxin Xre/MbcA/ParS-like toxin-binding" evidence="1">
    <location>
        <begin position="94"/>
        <end position="142"/>
    </location>
</feature>
<dbReference type="InterPro" id="IPR011979">
    <property type="entry name" value="Antitox_Xre"/>
</dbReference>
<dbReference type="Pfam" id="PF09722">
    <property type="entry name" value="Xre_MbcA_ParS_C"/>
    <property type="match status" value="1"/>
</dbReference>
<name>Q2CHH9_OCEGH</name>
<dbReference type="EMBL" id="AAOT01000006">
    <property type="protein sequence ID" value="EAR52060.1"/>
    <property type="molecule type" value="Genomic_DNA"/>
</dbReference>
<dbReference type="AlphaFoldDB" id="Q2CHH9"/>
<organism evidence="2 3">
    <name type="scientific">Oceanicola granulosus (strain ATCC BAA-861 / DSM 15982 / KCTC 12143 / HTCC2516)</name>
    <dbReference type="NCBI Taxonomy" id="314256"/>
    <lineage>
        <taxon>Bacteria</taxon>
        <taxon>Pseudomonadati</taxon>
        <taxon>Pseudomonadota</taxon>
        <taxon>Alphaproteobacteria</taxon>
        <taxon>Rhodobacterales</taxon>
        <taxon>Roseobacteraceae</taxon>
        <taxon>Oceanicola</taxon>
    </lineage>
</organism>
<evidence type="ECO:0000313" key="2">
    <source>
        <dbReference type="EMBL" id="EAR52060.1"/>
    </source>
</evidence>
<dbReference type="NCBIfam" id="TIGR02293">
    <property type="entry name" value="TAS_TIGR02293"/>
    <property type="match status" value="1"/>
</dbReference>
<sequence>MAQPSPLPDAARIAGVLGLPPSVADQVQLAGRVAAGLPAGSAERLRRALRPETFFRIIPEATYRRVRRQDRAMSRETSEKLYEFARLYARLSRIYGGDEARIARFLETPHAMLGGETPLALATSSSAGADAVLALLDAADAGFAA</sequence>
<dbReference type="InterPro" id="IPR024467">
    <property type="entry name" value="Xre/MbcA/ParS-like_toxin-bd"/>
</dbReference>
<dbReference type="HOGENOM" id="CLU_1843617_0_0_5"/>
<evidence type="ECO:0000313" key="3">
    <source>
        <dbReference type="Proteomes" id="UP000003635"/>
    </source>
</evidence>
<comment type="caution">
    <text evidence="2">The sequence shown here is derived from an EMBL/GenBank/DDBJ whole genome shotgun (WGS) entry which is preliminary data.</text>
</comment>
<dbReference type="STRING" id="314256.OG2516_18385"/>
<proteinExistence type="predicted"/>
<evidence type="ECO:0000259" key="1">
    <source>
        <dbReference type="Pfam" id="PF09722"/>
    </source>
</evidence>
<accession>Q2CHH9</accession>